<evidence type="ECO:0000256" key="1">
    <source>
        <dbReference type="SAM" id="MobiDB-lite"/>
    </source>
</evidence>
<keyword evidence="3" id="KW-1185">Reference proteome</keyword>
<sequence length="185" mass="20688">MKKGIKFPHWIVVYVNDDWPDGVAVHVDGRNQKVAYESFTYGGISNKSKTMVGTTDKNVIQLFDICNLVTNRQEFQNDTQSTSFHNCQTWCQQVIDLLLDNQSDIDVVGDDDPSPSPFSSSSSSSSTTTTTATQSNRIYSVKWTSESPKELFSIEDCCHPTLFNTSSSCQILYGKLISVERHSLP</sequence>
<feature type="region of interest" description="Disordered" evidence="1">
    <location>
        <begin position="106"/>
        <end position="131"/>
    </location>
</feature>
<proteinExistence type="predicted"/>
<feature type="compositionally biased region" description="Low complexity" evidence="1">
    <location>
        <begin position="117"/>
        <end position="131"/>
    </location>
</feature>
<gene>
    <name evidence="2" type="ORF">DFA_09483</name>
</gene>
<dbReference type="KEGG" id="dfa:DFA_09483"/>
<dbReference type="AlphaFoldDB" id="F4Q7R4"/>
<dbReference type="GeneID" id="14867901"/>
<dbReference type="RefSeq" id="XP_004352139.1">
    <property type="nucleotide sequence ID" value="XM_004352087.1"/>
</dbReference>
<dbReference type="EMBL" id="GL883025">
    <property type="protein sequence ID" value="EGG15814.1"/>
    <property type="molecule type" value="Genomic_DNA"/>
</dbReference>
<accession>F4Q7R4</accession>
<dbReference type="Proteomes" id="UP000007797">
    <property type="component" value="Unassembled WGS sequence"/>
</dbReference>
<name>F4Q7R4_CACFS</name>
<protein>
    <submittedName>
        <fullName evidence="2">Uncharacterized protein</fullName>
    </submittedName>
</protein>
<evidence type="ECO:0000313" key="2">
    <source>
        <dbReference type="EMBL" id="EGG15814.1"/>
    </source>
</evidence>
<reference evidence="3" key="1">
    <citation type="journal article" date="2011" name="Genome Res.">
        <title>Phylogeny-wide analysis of social amoeba genomes highlights ancient origins for complex intercellular communication.</title>
        <authorList>
            <person name="Heidel A.J."/>
            <person name="Lawal H.M."/>
            <person name="Felder M."/>
            <person name="Schilde C."/>
            <person name="Helps N.R."/>
            <person name="Tunggal B."/>
            <person name="Rivero F."/>
            <person name="John U."/>
            <person name="Schleicher M."/>
            <person name="Eichinger L."/>
            <person name="Platzer M."/>
            <person name="Noegel A.A."/>
            <person name="Schaap P."/>
            <person name="Gloeckner G."/>
        </authorList>
    </citation>
    <scope>NUCLEOTIDE SEQUENCE [LARGE SCALE GENOMIC DNA]</scope>
    <source>
        <strain evidence="3">SH3</strain>
    </source>
</reference>
<evidence type="ECO:0000313" key="3">
    <source>
        <dbReference type="Proteomes" id="UP000007797"/>
    </source>
</evidence>
<organism evidence="2 3">
    <name type="scientific">Cavenderia fasciculata</name>
    <name type="common">Slime mold</name>
    <name type="synonym">Dictyostelium fasciculatum</name>
    <dbReference type="NCBI Taxonomy" id="261658"/>
    <lineage>
        <taxon>Eukaryota</taxon>
        <taxon>Amoebozoa</taxon>
        <taxon>Evosea</taxon>
        <taxon>Eumycetozoa</taxon>
        <taxon>Dictyostelia</taxon>
        <taxon>Acytosteliales</taxon>
        <taxon>Cavenderiaceae</taxon>
        <taxon>Cavenderia</taxon>
    </lineage>
</organism>